<dbReference type="Pfam" id="PF00005">
    <property type="entry name" value="ABC_tran"/>
    <property type="match status" value="1"/>
</dbReference>
<dbReference type="InterPro" id="IPR003439">
    <property type="entry name" value="ABC_transporter-like_ATP-bd"/>
</dbReference>
<keyword evidence="2" id="KW-0067">ATP-binding</keyword>
<evidence type="ECO:0000313" key="2">
    <source>
        <dbReference type="EMBL" id="NLF55264.1"/>
    </source>
</evidence>
<dbReference type="Gene3D" id="3.40.50.300">
    <property type="entry name" value="P-loop containing nucleotide triphosphate hydrolases"/>
    <property type="match status" value="1"/>
</dbReference>
<protein>
    <submittedName>
        <fullName evidence="2">ABC transporter ATP-binding protein</fullName>
    </submittedName>
</protein>
<dbReference type="PANTHER" id="PTHR43038:SF7">
    <property type="entry name" value="ABC TRANSPORT SYSTEM ATP-BINDING PROTEIN"/>
    <property type="match status" value="1"/>
</dbReference>
<reference evidence="2 3" key="1">
    <citation type="journal article" date="2020" name="Biotechnol. Biofuels">
        <title>New insights from the biogas microbiome by comprehensive genome-resolved metagenomics of nearly 1600 species originating from multiple anaerobic digesters.</title>
        <authorList>
            <person name="Campanaro S."/>
            <person name="Treu L."/>
            <person name="Rodriguez-R L.M."/>
            <person name="Kovalovszki A."/>
            <person name="Ziels R.M."/>
            <person name="Maus I."/>
            <person name="Zhu X."/>
            <person name="Kougias P.G."/>
            <person name="Basile A."/>
            <person name="Luo G."/>
            <person name="Schluter A."/>
            <person name="Konstantinidis K.T."/>
            <person name="Angelidaki I."/>
        </authorList>
    </citation>
    <scope>NUCLEOTIDE SEQUENCE [LARGE SCALE GENOMIC DNA]</scope>
    <source>
        <strain evidence="2">AS06rmzACSIP_256</strain>
    </source>
</reference>
<dbReference type="AlphaFoldDB" id="A0A7X7LXP8"/>
<dbReference type="EMBL" id="JAAYYV010000356">
    <property type="protein sequence ID" value="NLF55264.1"/>
    <property type="molecule type" value="Genomic_DNA"/>
</dbReference>
<gene>
    <name evidence="2" type="ORF">GX576_12870</name>
</gene>
<evidence type="ECO:0000259" key="1">
    <source>
        <dbReference type="Pfam" id="PF00005"/>
    </source>
</evidence>
<comment type="caution">
    <text evidence="2">The sequence shown here is derived from an EMBL/GenBank/DDBJ whole genome shotgun (WGS) entry which is preliminary data.</text>
</comment>
<dbReference type="GO" id="GO:0005524">
    <property type="term" value="F:ATP binding"/>
    <property type="evidence" value="ECO:0007669"/>
    <property type="project" value="UniProtKB-KW"/>
</dbReference>
<feature type="non-terminal residue" evidence="2">
    <location>
        <position position="159"/>
    </location>
</feature>
<keyword evidence="2" id="KW-0547">Nucleotide-binding</keyword>
<dbReference type="GO" id="GO:0016887">
    <property type="term" value="F:ATP hydrolysis activity"/>
    <property type="evidence" value="ECO:0007669"/>
    <property type="project" value="InterPro"/>
</dbReference>
<dbReference type="Proteomes" id="UP000536534">
    <property type="component" value="Unassembled WGS sequence"/>
</dbReference>
<evidence type="ECO:0000313" key="3">
    <source>
        <dbReference type="Proteomes" id="UP000536534"/>
    </source>
</evidence>
<sequence>MNVCAPDSPAQAVARLLEVSHYYGSTAAADNVTLDIPPRCMVGLIGPDGVGKSTWLGLIAGARQIQHGQVEVFGLDLANAEHRRQACPRIAYMPQGLGKNLYPTLSVFENIDFFGRLFGQSRAERKARIADLLAATGMSEFADRPANKLSGGMKQKLGL</sequence>
<accession>A0A7X7LXP8</accession>
<proteinExistence type="predicted"/>
<dbReference type="PANTHER" id="PTHR43038">
    <property type="entry name" value="ATP-BINDING CASSETTE, SUB-FAMILY H, MEMBER 1"/>
    <property type="match status" value="1"/>
</dbReference>
<name>A0A7X7LXP8_9RHOO</name>
<organism evidence="2 3">
    <name type="scientific">Thauera phenolivorans</name>
    <dbReference type="NCBI Taxonomy" id="1792543"/>
    <lineage>
        <taxon>Bacteria</taxon>
        <taxon>Pseudomonadati</taxon>
        <taxon>Pseudomonadota</taxon>
        <taxon>Betaproteobacteria</taxon>
        <taxon>Rhodocyclales</taxon>
        <taxon>Zoogloeaceae</taxon>
        <taxon>Thauera</taxon>
    </lineage>
</organism>
<feature type="domain" description="ABC transporter" evidence="1">
    <location>
        <begin position="30"/>
        <end position="159"/>
    </location>
</feature>
<dbReference type="InterPro" id="IPR027417">
    <property type="entry name" value="P-loop_NTPase"/>
</dbReference>
<dbReference type="SUPFAM" id="SSF52540">
    <property type="entry name" value="P-loop containing nucleoside triphosphate hydrolases"/>
    <property type="match status" value="1"/>
</dbReference>